<dbReference type="GeneID" id="20041682"/>
<organism evidence="2 3">
    <name type="scientific">Aureococcus anophagefferens virus</name>
    <dbReference type="NCBI Taxonomy" id="1474867"/>
    <lineage>
        <taxon>Viruses</taxon>
        <taxon>Varidnaviria</taxon>
        <taxon>Bamfordvirae</taxon>
        <taxon>Nucleocytoviricota</taxon>
        <taxon>Megaviricetes</taxon>
        <taxon>Imitervirales</taxon>
        <taxon>Schizomimiviridae</taxon>
        <taxon>Kratosvirus</taxon>
        <taxon>Kratosvirus quantuckense</taxon>
    </lineage>
</organism>
<keyword evidence="1" id="KW-0472">Membrane</keyword>
<feature type="transmembrane region" description="Helical" evidence="1">
    <location>
        <begin position="51"/>
        <end position="71"/>
    </location>
</feature>
<keyword evidence="1" id="KW-1133">Transmembrane helix</keyword>
<dbReference type="EMBL" id="KJ645900">
    <property type="protein sequence ID" value="AII17001.1"/>
    <property type="molecule type" value="Genomic_DNA"/>
</dbReference>
<gene>
    <name evidence="2" type="ORF">AaV_194</name>
</gene>
<sequence length="78" mass="9371">MVFNRNYKIYIRYIKHKTKKFINNELIVPIISDATVISINSGGHVDLKQTLISHSEYYFLTFLLLHLLRYFKKKHTKN</sequence>
<evidence type="ECO:0000256" key="1">
    <source>
        <dbReference type="SAM" id="Phobius"/>
    </source>
</evidence>
<evidence type="ECO:0000313" key="3">
    <source>
        <dbReference type="Proteomes" id="UP000028667"/>
    </source>
</evidence>
<protein>
    <submittedName>
        <fullName evidence="2">Uncharacterized protein</fullName>
    </submittedName>
</protein>
<feature type="transmembrane region" description="Helical" evidence="1">
    <location>
        <begin position="21"/>
        <end position="39"/>
    </location>
</feature>
<evidence type="ECO:0000313" key="2">
    <source>
        <dbReference type="EMBL" id="AII17001.1"/>
    </source>
</evidence>
<name>A0A076FHU3_9VIRU</name>
<dbReference type="KEGG" id="vg:20041682"/>
<accession>A0A076FHU3</accession>
<reference evidence="2 3" key="1">
    <citation type="journal article" date="2014" name="Virology">
        <title>Genome of brown tide virus (AaV), the little giant of the Megaviridae, elucidates NCLDV genome expansion and host-virus coevolution.</title>
        <authorList>
            <person name="Moniruzzaman M."/>
            <person name="LeCleir G.R."/>
            <person name="Brown C.M."/>
            <person name="Gobler C.J."/>
            <person name="Bidle K.D."/>
            <person name="Wilson W.H."/>
            <person name="Wilhelm S.W."/>
        </authorList>
    </citation>
    <scope>NUCLEOTIDE SEQUENCE [LARGE SCALE GENOMIC DNA]</scope>
    <source>
        <strain evidence="2">BtV-01</strain>
    </source>
</reference>
<dbReference type="RefSeq" id="YP_009052268.1">
    <property type="nucleotide sequence ID" value="NC_024697.1"/>
</dbReference>
<dbReference type="Proteomes" id="UP000028667">
    <property type="component" value="Segment"/>
</dbReference>
<keyword evidence="3" id="KW-1185">Reference proteome</keyword>
<proteinExistence type="predicted"/>
<keyword evidence="1" id="KW-0812">Transmembrane</keyword>